<dbReference type="InterPro" id="IPR029058">
    <property type="entry name" value="AB_hydrolase_fold"/>
</dbReference>
<keyword evidence="1" id="KW-1015">Disulfide bond</keyword>
<evidence type="ECO:0000256" key="3">
    <source>
        <dbReference type="ARBA" id="ARBA00047591"/>
    </source>
</evidence>
<sequence length="350" mass="37204">MVTVAAAGLLFAACAAAAPTLLDSRAEDILAASLLQTRDLPIDPQTAEAIAQQAERGFLDGLFNNKYTNGPAFDVSATSGEWAQWAHYQAAVYCGPQKFNNWQCGANCDAVGPNNVVVGSGGDNEANPWWYVVDRGDTLVIAITGTNTQSPLSIGVDLNFLLVPPDPALFPGAAGVLVHAGFHDAFRRMAPGLTAAVRKGLAAATPGTRRRVTVLGHSLGGAIGHLVAVYLARLLGDQADVYARVFASPRVGNPAWANYVDATLGDRAQHIVNFNDPVPHLPPKDWGWRQSSNEVWIPQIGSPELRLCSGQENTKCSDSLNFGFALITSLIKYMDADVHSGPYAGVRLKC</sequence>
<dbReference type="PANTHER" id="PTHR45856">
    <property type="entry name" value="ALPHA/BETA-HYDROLASES SUPERFAMILY PROTEIN"/>
    <property type="match status" value="1"/>
</dbReference>
<dbReference type="GO" id="GO:0006629">
    <property type="term" value="P:lipid metabolic process"/>
    <property type="evidence" value="ECO:0007669"/>
    <property type="project" value="InterPro"/>
</dbReference>
<evidence type="ECO:0000256" key="1">
    <source>
        <dbReference type="ARBA" id="ARBA00023157"/>
    </source>
</evidence>
<proteinExistence type="inferred from homology"/>
<evidence type="ECO:0000256" key="4">
    <source>
        <dbReference type="ARBA" id="ARBA00048461"/>
    </source>
</evidence>
<dbReference type="Gene3D" id="3.40.50.1820">
    <property type="entry name" value="alpha/beta hydrolase"/>
    <property type="match status" value="1"/>
</dbReference>
<organism evidence="7 8">
    <name type="scientific">Vanrija pseudolonga</name>
    <dbReference type="NCBI Taxonomy" id="143232"/>
    <lineage>
        <taxon>Eukaryota</taxon>
        <taxon>Fungi</taxon>
        <taxon>Dikarya</taxon>
        <taxon>Basidiomycota</taxon>
        <taxon>Agaricomycotina</taxon>
        <taxon>Tremellomycetes</taxon>
        <taxon>Trichosporonales</taxon>
        <taxon>Trichosporonaceae</taxon>
        <taxon>Vanrija</taxon>
    </lineage>
</organism>
<keyword evidence="5" id="KW-0732">Signal</keyword>
<comment type="catalytic activity">
    <reaction evidence="3">
        <text>a diacylglycerol + H2O = a monoacylglycerol + a fatty acid + H(+)</text>
        <dbReference type="Rhea" id="RHEA:32731"/>
        <dbReference type="ChEBI" id="CHEBI:15377"/>
        <dbReference type="ChEBI" id="CHEBI:15378"/>
        <dbReference type="ChEBI" id="CHEBI:17408"/>
        <dbReference type="ChEBI" id="CHEBI:18035"/>
        <dbReference type="ChEBI" id="CHEBI:28868"/>
    </reaction>
</comment>
<dbReference type="PANTHER" id="PTHR45856:SF11">
    <property type="entry name" value="FUNGAL LIPASE-LIKE DOMAIN-CONTAINING PROTEIN"/>
    <property type="match status" value="1"/>
</dbReference>
<comment type="catalytic activity">
    <reaction evidence="4">
        <text>a monoacylglycerol + H2O = glycerol + a fatty acid + H(+)</text>
        <dbReference type="Rhea" id="RHEA:15245"/>
        <dbReference type="ChEBI" id="CHEBI:15377"/>
        <dbReference type="ChEBI" id="CHEBI:15378"/>
        <dbReference type="ChEBI" id="CHEBI:17408"/>
        <dbReference type="ChEBI" id="CHEBI:17754"/>
        <dbReference type="ChEBI" id="CHEBI:28868"/>
    </reaction>
</comment>
<dbReference type="GeneID" id="87807102"/>
<feature type="domain" description="Fungal lipase-type" evidence="6">
    <location>
        <begin position="140"/>
        <end position="284"/>
    </location>
</feature>
<dbReference type="Proteomes" id="UP000827549">
    <property type="component" value="Chromosome 3"/>
</dbReference>
<dbReference type="Pfam" id="PF01764">
    <property type="entry name" value="Lipase_3"/>
    <property type="match status" value="1"/>
</dbReference>
<dbReference type="InterPro" id="IPR002921">
    <property type="entry name" value="Fungal_lipase-type"/>
</dbReference>
<accession>A0AAF0Y909</accession>
<dbReference type="AlphaFoldDB" id="A0AAF0Y909"/>
<evidence type="ECO:0000256" key="5">
    <source>
        <dbReference type="SAM" id="SignalP"/>
    </source>
</evidence>
<dbReference type="CDD" id="cd00519">
    <property type="entry name" value="Lipase_3"/>
    <property type="match status" value="1"/>
</dbReference>
<feature type="signal peptide" evidence="5">
    <location>
        <begin position="1"/>
        <end position="17"/>
    </location>
</feature>
<dbReference type="EMBL" id="CP086716">
    <property type="protein sequence ID" value="WOO80344.1"/>
    <property type="molecule type" value="Genomic_DNA"/>
</dbReference>
<name>A0AAF0Y909_9TREE</name>
<evidence type="ECO:0000313" key="7">
    <source>
        <dbReference type="EMBL" id="WOO80344.1"/>
    </source>
</evidence>
<dbReference type="SUPFAM" id="SSF53474">
    <property type="entry name" value="alpha/beta-Hydrolases"/>
    <property type="match status" value="1"/>
</dbReference>
<keyword evidence="8" id="KW-1185">Reference proteome</keyword>
<gene>
    <name evidence="7" type="primary">LIP_1</name>
    <name evidence="7" type="ORF">LOC62_03G003861</name>
</gene>
<evidence type="ECO:0000259" key="6">
    <source>
        <dbReference type="Pfam" id="PF01764"/>
    </source>
</evidence>
<protein>
    <submittedName>
        <fullName evidence="7">Lipase</fullName>
    </submittedName>
</protein>
<dbReference type="InterPro" id="IPR051218">
    <property type="entry name" value="Sec_MonoDiacylglyc_Lipase"/>
</dbReference>
<evidence type="ECO:0000256" key="2">
    <source>
        <dbReference type="ARBA" id="ARBA00043996"/>
    </source>
</evidence>
<comment type="similarity">
    <text evidence="2">Belongs to the AB hydrolase superfamily. Lipase family. Class 3 subfamily.</text>
</comment>
<feature type="chain" id="PRO_5041982994" evidence="5">
    <location>
        <begin position="18"/>
        <end position="350"/>
    </location>
</feature>
<evidence type="ECO:0000313" key="8">
    <source>
        <dbReference type="Proteomes" id="UP000827549"/>
    </source>
</evidence>
<dbReference type="RefSeq" id="XP_062626376.1">
    <property type="nucleotide sequence ID" value="XM_062770392.1"/>
</dbReference>
<reference evidence="7" key="1">
    <citation type="submission" date="2023-10" db="EMBL/GenBank/DDBJ databases">
        <authorList>
            <person name="Noh H."/>
        </authorList>
    </citation>
    <scope>NUCLEOTIDE SEQUENCE</scope>
    <source>
        <strain evidence="7">DUCC4014</strain>
    </source>
</reference>